<feature type="region of interest" description="Disordered" evidence="3">
    <location>
        <begin position="1"/>
        <end position="62"/>
    </location>
</feature>
<dbReference type="Pfam" id="PF00076">
    <property type="entry name" value="RRM_1"/>
    <property type="match status" value="1"/>
</dbReference>
<accession>A0A6A5ARD8</accession>
<evidence type="ECO:0000259" key="4">
    <source>
        <dbReference type="PROSITE" id="PS50102"/>
    </source>
</evidence>
<reference evidence="5 6" key="1">
    <citation type="submission" date="2019-06" db="EMBL/GenBank/DDBJ databases">
        <title>Genomics analysis of Aphanomyces spp. identifies a new class of oomycete effector associated with host adaptation.</title>
        <authorList>
            <person name="Gaulin E."/>
        </authorList>
    </citation>
    <scope>NUCLEOTIDE SEQUENCE [LARGE SCALE GENOMIC DNA]</scope>
    <source>
        <strain evidence="5 6">E</strain>
    </source>
</reference>
<evidence type="ECO:0000256" key="2">
    <source>
        <dbReference type="PROSITE-ProRule" id="PRU00176"/>
    </source>
</evidence>
<dbReference type="Proteomes" id="UP000469452">
    <property type="component" value="Unassembled WGS sequence"/>
</dbReference>
<dbReference type="InterPro" id="IPR000504">
    <property type="entry name" value="RRM_dom"/>
</dbReference>
<feature type="compositionally biased region" description="Basic and acidic residues" evidence="3">
    <location>
        <begin position="18"/>
        <end position="57"/>
    </location>
</feature>
<dbReference type="SMART" id="SM00360">
    <property type="entry name" value="RRM"/>
    <property type="match status" value="1"/>
</dbReference>
<dbReference type="InterPro" id="IPR012677">
    <property type="entry name" value="Nucleotide-bd_a/b_plait_sf"/>
</dbReference>
<feature type="compositionally biased region" description="Basic and acidic residues" evidence="3">
    <location>
        <begin position="143"/>
        <end position="155"/>
    </location>
</feature>
<dbReference type="EMBL" id="VJMI01010152">
    <property type="protein sequence ID" value="KAF0756748.1"/>
    <property type="molecule type" value="Genomic_DNA"/>
</dbReference>
<name>A0A6A5ARD8_APHAT</name>
<dbReference type="GO" id="GO:0003723">
    <property type="term" value="F:RNA binding"/>
    <property type="evidence" value="ECO:0007669"/>
    <property type="project" value="UniProtKB-UniRule"/>
</dbReference>
<gene>
    <name evidence="5" type="ORF">AaE_004507</name>
</gene>
<feature type="compositionally biased region" description="Low complexity" evidence="3">
    <location>
        <begin position="1"/>
        <end position="16"/>
    </location>
</feature>
<feature type="region of interest" description="Disordered" evidence="3">
    <location>
        <begin position="139"/>
        <end position="165"/>
    </location>
</feature>
<evidence type="ECO:0000313" key="5">
    <source>
        <dbReference type="EMBL" id="KAF0756748.1"/>
    </source>
</evidence>
<sequence length="245" mass="27591">MGRRSPSSSPSASRSPPRNRDRRESRDRRDSRDRRRSDRRGDRSRSRSRDRSSRRGDPVPQSLLVRGLPANITADQLRDKFSRRNGDIRDVYIPKDHATGEPRGFAFLEFHDIREAREVKQSMDRTIIDGAEVGVLFAQQRRKTPEQMRQQEQEGRSGGGGDVAHRPVVVHVRPPRLKNDDTDAAVAIVAVPDVAKAARSAEIGPLINTTRHMSDGATKKPPVHTLVHILKTAMLLIPHEQVCAF</sequence>
<dbReference type="PANTHER" id="PTHR48027">
    <property type="entry name" value="HETEROGENEOUS NUCLEAR RIBONUCLEOPROTEIN 87F-RELATED"/>
    <property type="match status" value="1"/>
</dbReference>
<dbReference type="PROSITE" id="PS50102">
    <property type="entry name" value="RRM"/>
    <property type="match status" value="1"/>
</dbReference>
<organism evidence="5 6">
    <name type="scientific">Aphanomyces astaci</name>
    <name type="common">Crayfish plague agent</name>
    <dbReference type="NCBI Taxonomy" id="112090"/>
    <lineage>
        <taxon>Eukaryota</taxon>
        <taxon>Sar</taxon>
        <taxon>Stramenopiles</taxon>
        <taxon>Oomycota</taxon>
        <taxon>Saprolegniomycetes</taxon>
        <taxon>Saprolegniales</taxon>
        <taxon>Verrucalvaceae</taxon>
        <taxon>Aphanomyces</taxon>
    </lineage>
</organism>
<dbReference type="AlphaFoldDB" id="A0A6A5ARD8"/>
<dbReference type="VEuPathDB" id="FungiDB:H257_04404"/>
<feature type="domain" description="RRM" evidence="4">
    <location>
        <begin position="61"/>
        <end position="140"/>
    </location>
</feature>
<protein>
    <recommendedName>
        <fullName evidence="4">RRM domain-containing protein</fullName>
    </recommendedName>
</protein>
<evidence type="ECO:0000256" key="1">
    <source>
        <dbReference type="ARBA" id="ARBA00022884"/>
    </source>
</evidence>
<evidence type="ECO:0000313" key="6">
    <source>
        <dbReference type="Proteomes" id="UP000469452"/>
    </source>
</evidence>
<dbReference type="SUPFAM" id="SSF54928">
    <property type="entry name" value="RNA-binding domain, RBD"/>
    <property type="match status" value="1"/>
</dbReference>
<dbReference type="InterPro" id="IPR052462">
    <property type="entry name" value="SLIRP/GR-RBP-like"/>
</dbReference>
<proteinExistence type="predicted"/>
<evidence type="ECO:0000256" key="3">
    <source>
        <dbReference type="SAM" id="MobiDB-lite"/>
    </source>
</evidence>
<dbReference type="Gene3D" id="3.30.70.330">
    <property type="match status" value="1"/>
</dbReference>
<dbReference type="InterPro" id="IPR035979">
    <property type="entry name" value="RBD_domain_sf"/>
</dbReference>
<keyword evidence="1 2" id="KW-0694">RNA-binding</keyword>
<comment type="caution">
    <text evidence="5">The sequence shown here is derived from an EMBL/GenBank/DDBJ whole genome shotgun (WGS) entry which is preliminary data.</text>
</comment>